<evidence type="ECO:0000256" key="8">
    <source>
        <dbReference type="ARBA" id="ARBA00048679"/>
    </source>
</evidence>
<dbReference type="InterPro" id="IPR050660">
    <property type="entry name" value="NEK_Ser/Thr_kinase"/>
</dbReference>
<dbReference type="Gene3D" id="1.10.510.10">
    <property type="entry name" value="Transferase(Phosphotransferase) domain 1"/>
    <property type="match status" value="1"/>
</dbReference>
<accession>W6XV62</accession>
<evidence type="ECO:0000259" key="10">
    <source>
        <dbReference type="PROSITE" id="PS50011"/>
    </source>
</evidence>
<dbReference type="OrthoDB" id="3673723at2759"/>
<evidence type="ECO:0000313" key="11">
    <source>
        <dbReference type="EMBL" id="EUC29633.1"/>
    </source>
</evidence>
<organism evidence="11 12">
    <name type="scientific">Cochliobolus carbonum (strain 26-R-13)</name>
    <name type="common">Maize leaf spot fungus</name>
    <name type="synonym">Bipolaris zeicola</name>
    <dbReference type="NCBI Taxonomy" id="930089"/>
    <lineage>
        <taxon>Eukaryota</taxon>
        <taxon>Fungi</taxon>
        <taxon>Dikarya</taxon>
        <taxon>Ascomycota</taxon>
        <taxon>Pezizomycotina</taxon>
        <taxon>Dothideomycetes</taxon>
        <taxon>Pleosporomycetidae</taxon>
        <taxon>Pleosporales</taxon>
        <taxon>Pleosporineae</taxon>
        <taxon>Pleosporaceae</taxon>
        <taxon>Bipolaris</taxon>
    </lineage>
</organism>
<dbReference type="EMBL" id="KI964737">
    <property type="protein sequence ID" value="EUC29633.1"/>
    <property type="molecule type" value="Genomic_DNA"/>
</dbReference>
<reference evidence="11 12" key="1">
    <citation type="journal article" date="2013" name="PLoS Genet.">
        <title>Comparative genome structure, secondary metabolite, and effector coding capacity across Cochliobolus pathogens.</title>
        <authorList>
            <person name="Condon B.J."/>
            <person name="Leng Y."/>
            <person name="Wu D."/>
            <person name="Bushley K.E."/>
            <person name="Ohm R.A."/>
            <person name="Otillar R."/>
            <person name="Martin J."/>
            <person name="Schackwitz W."/>
            <person name="Grimwood J."/>
            <person name="MohdZainudin N."/>
            <person name="Xue C."/>
            <person name="Wang R."/>
            <person name="Manning V.A."/>
            <person name="Dhillon B."/>
            <person name="Tu Z.J."/>
            <person name="Steffenson B.J."/>
            <person name="Salamov A."/>
            <person name="Sun H."/>
            <person name="Lowry S."/>
            <person name="LaButti K."/>
            <person name="Han J."/>
            <person name="Copeland A."/>
            <person name="Lindquist E."/>
            <person name="Barry K."/>
            <person name="Schmutz J."/>
            <person name="Baker S.E."/>
            <person name="Ciuffetti L.M."/>
            <person name="Grigoriev I.V."/>
            <person name="Zhong S."/>
            <person name="Turgeon B.G."/>
        </authorList>
    </citation>
    <scope>NUCLEOTIDE SEQUENCE [LARGE SCALE GENOMIC DNA]</scope>
    <source>
        <strain evidence="11 12">26-R-13</strain>
    </source>
</reference>
<evidence type="ECO:0000256" key="6">
    <source>
        <dbReference type="ARBA" id="ARBA00022840"/>
    </source>
</evidence>
<dbReference type="PROSITE" id="PS50011">
    <property type="entry name" value="PROTEIN_KINASE_DOM"/>
    <property type="match status" value="1"/>
</dbReference>
<name>W6XV62_COCC2</name>
<dbReference type="SMART" id="SM00220">
    <property type="entry name" value="S_TKc"/>
    <property type="match status" value="1"/>
</dbReference>
<dbReference type="EC" id="2.7.11.1" evidence="1"/>
<protein>
    <recommendedName>
        <fullName evidence="1">non-specific serine/threonine protein kinase</fullName>
        <ecNumber evidence="1">2.7.11.1</ecNumber>
    </recommendedName>
</protein>
<evidence type="ECO:0000256" key="5">
    <source>
        <dbReference type="ARBA" id="ARBA00022777"/>
    </source>
</evidence>
<keyword evidence="4" id="KW-0547">Nucleotide-binding</keyword>
<proteinExistence type="predicted"/>
<dbReference type="InterPro" id="IPR011009">
    <property type="entry name" value="Kinase-like_dom_sf"/>
</dbReference>
<keyword evidence="3" id="KW-0808">Transferase</keyword>
<keyword evidence="5" id="KW-0418">Kinase</keyword>
<dbReference type="SUPFAM" id="SSF56112">
    <property type="entry name" value="Protein kinase-like (PK-like)"/>
    <property type="match status" value="1"/>
</dbReference>
<comment type="catalytic activity">
    <reaction evidence="8">
        <text>L-seryl-[protein] + ATP = O-phospho-L-seryl-[protein] + ADP + H(+)</text>
        <dbReference type="Rhea" id="RHEA:17989"/>
        <dbReference type="Rhea" id="RHEA-COMP:9863"/>
        <dbReference type="Rhea" id="RHEA-COMP:11604"/>
        <dbReference type="ChEBI" id="CHEBI:15378"/>
        <dbReference type="ChEBI" id="CHEBI:29999"/>
        <dbReference type="ChEBI" id="CHEBI:30616"/>
        <dbReference type="ChEBI" id="CHEBI:83421"/>
        <dbReference type="ChEBI" id="CHEBI:456216"/>
        <dbReference type="EC" id="2.7.11.1"/>
    </reaction>
</comment>
<dbReference type="PANTHER" id="PTHR43671">
    <property type="entry name" value="SERINE/THREONINE-PROTEIN KINASE NEK"/>
    <property type="match status" value="1"/>
</dbReference>
<dbReference type="GO" id="GO:0005524">
    <property type="term" value="F:ATP binding"/>
    <property type="evidence" value="ECO:0007669"/>
    <property type="project" value="UniProtKB-KW"/>
</dbReference>
<evidence type="ECO:0000256" key="7">
    <source>
        <dbReference type="ARBA" id="ARBA00047899"/>
    </source>
</evidence>
<sequence length="560" mass="63545">MPPPYNTSWSYFKIDAFAYINANRNWTVEERNHTVSTIWAGNVNVQNHYNALTWVGEVRAAATPGLPNPNPIPAIPYTAVSLAYAKARGKLPSSTPSPLSSSSSLSPSGPGPATQHTNSQPDDFWPKRPWSPEPKLPLYDLDMVKANSASREAWLSTEPHMPPPNDGSQWRGVQVLEVGGYGAAGLWVQTDAAGNIRDKMVIKEAKPFTASQWRDPKNWHDRLPREIRIHQLVEERRSVEPDSCRHLVRSRGHRLWMRSRRYRLYLDFYPGGDLRRAMKNYAENWTKEEEDSEFNREEDLSEGFIWYTIKSLATACLLLHRGTLSDNELFGWKPITHLDLQLPNVLLDISNPKEGNYTGSEPSYVPILADFGISFLSPGGHGSTLSDPPEDFTPNFDTRYPPEMNQQPSDDIKLGEKTDVWGLGNIAYKLIMNGLVDQGPVRCDAHTQDEEFEEYDGKIPLAAQHWRNLFQNDDKNVLSYDCPECRPTGSYTDDLKQLVRKCLNYEQGKRPTLLEIIAEADQHFGEFPGDMDELMDKGRYNLKEPNFEEFLTGEAMDIGT</sequence>
<feature type="compositionally biased region" description="Low complexity" evidence="9">
    <location>
        <begin position="91"/>
        <end position="112"/>
    </location>
</feature>
<keyword evidence="2" id="KW-0723">Serine/threonine-protein kinase</keyword>
<feature type="domain" description="Protein kinase" evidence="10">
    <location>
        <begin position="170"/>
        <end position="524"/>
    </location>
</feature>
<evidence type="ECO:0000256" key="2">
    <source>
        <dbReference type="ARBA" id="ARBA00022527"/>
    </source>
</evidence>
<keyword evidence="6" id="KW-0067">ATP-binding</keyword>
<dbReference type="STRING" id="930089.W6XV62"/>
<evidence type="ECO:0000256" key="4">
    <source>
        <dbReference type="ARBA" id="ARBA00022741"/>
    </source>
</evidence>
<dbReference type="GeneID" id="19151267"/>
<dbReference type="eggNOG" id="KOG0591">
    <property type="taxonomic scope" value="Eukaryota"/>
</dbReference>
<dbReference type="RefSeq" id="XP_007716062.1">
    <property type="nucleotide sequence ID" value="XM_007717872.1"/>
</dbReference>
<comment type="catalytic activity">
    <reaction evidence="7">
        <text>L-threonyl-[protein] + ATP = O-phospho-L-threonyl-[protein] + ADP + H(+)</text>
        <dbReference type="Rhea" id="RHEA:46608"/>
        <dbReference type="Rhea" id="RHEA-COMP:11060"/>
        <dbReference type="Rhea" id="RHEA-COMP:11605"/>
        <dbReference type="ChEBI" id="CHEBI:15378"/>
        <dbReference type="ChEBI" id="CHEBI:30013"/>
        <dbReference type="ChEBI" id="CHEBI:30616"/>
        <dbReference type="ChEBI" id="CHEBI:61977"/>
        <dbReference type="ChEBI" id="CHEBI:456216"/>
        <dbReference type="EC" id="2.7.11.1"/>
    </reaction>
</comment>
<evidence type="ECO:0000256" key="1">
    <source>
        <dbReference type="ARBA" id="ARBA00012513"/>
    </source>
</evidence>
<dbReference type="PANTHER" id="PTHR43671:SF98">
    <property type="entry name" value="SERINE_THREONINE-PROTEIN KINASE NEK11"/>
    <property type="match status" value="1"/>
</dbReference>
<keyword evidence="12" id="KW-1185">Reference proteome</keyword>
<evidence type="ECO:0000256" key="9">
    <source>
        <dbReference type="SAM" id="MobiDB-lite"/>
    </source>
</evidence>
<dbReference type="Proteomes" id="UP000053841">
    <property type="component" value="Unassembled WGS sequence"/>
</dbReference>
<dbReference type="AlphaFoldDB" id="W6XV62"/>
<dbReference type="Pfam" id="PF00069">
    <property type="entry name" value="Pkinase"/>
    <property type="match status" value="1"/>
</dbReference>
<dbReference type="GO" id="GO:0004674">
    <property type="term" value="F:protein serine/threonine kinase activity"/>
    <property type="evidence" value="ECO:0007669"/>
    <property type="project" value="UniProtKB-KW"/>
</dbReference>
<feature type="region of interest" description="Disordered" evidence="9">
    <location>
        <begin position="91"/>
        <end position="129"/>
    </location>
</feature>
<dbReference type="InterPro" id="IPR000719">
    <property type="entry name" value="Prot_kinase_dom"/>
</dbReference>
<gene>
    <name evidence="11" type="ORF">COCCADRAFT_8191</name>
</gene>
<dbReference type="HOGENOM" id="CLU_457803_0_0_1"/>
<evidence type="ECO:0000313" key="12">
    <source>
        <dbReference type="Proteomes" id="UP000053841"/>
    </source>
</evidence>
<dbReference type="KEGG" id="bze:COCCADRAFT_8191"/>
<evidence type="ECO:0000256" key="3">
    <source>
        <dbReference type="ARBA" id="ARBA00022679"/>
    </source>
</evidence>